<dbReference type="PANTHER" id="PTHR43833">
    <property type="entry name" value="POTASSIUM CHANNEL PROTEIN 2-RELATED-RELATED"/>
    <property type="match status" value="1"/>
</dbReference>
<dbReference type="Pfam" id="PF02254">
    <property type="entry name" value="TrkA_N"/>
    <property type="match status" value="1"/>
</dbReference>
<dbReference type="Gene3D" id="3.40.50.720">
    <property type="entry name" value="NAD(P)-binding Rossmann-like Domain"/>
    <property type="match status" value="1"/>
</dbReference>
<feature type="transmembrane region" description="Helical" evidence="2">
    <location>
        <begin position="68"/>
        <end position="88"/>
    </location>
</feature>
<dbReference type="EMBL" id="JBHSDT010000008">
    <property type="protein sequence ID" value="MFC4403609.1"/>
    <property type="molecule type" value="Genomic_DNA"/>
</dbReference>
<evidence type="ECO:0000259" key="3">
    <source>
        <dbReference type="PROSITE" id="PS51201"/>
    </source>
</evidence>
<dbReference type="InterPro" id="IPR036291">
    <property type="entry name" value="NAD(P)-bd_dom_sf"/>
</dbReference>
<dbReference type="SUPFAM" id="SSF81324">
    <property type="entry name" value="Voltage-gated potassium channels"/>
    <property type="match status" value="1"/>
</dbReference>
<dbReference type="InterPro" id="IPR013099">
    <property type="entry name" value="K_chnl_dom"/>
</dbReference>
<evidence type="ECO:0000313" key="4">
    <source>
        <dbReference type="EMBL" id="MFC4403609.1"/>
    </source>
</evidence>
<feature type="domain" description="RCK N-terminal" evidence="3">
    <location>
        <begin position="165"/>
        <end position="290"/>
    </location>
</feature>
<name>A0ABV8WVW2_9BACI</name>
<sequence>MIDSKNHSLKVIGNHIKAYSSCYFYFTLVSYIYLVLKLRIYRQLKLQGDQFMLILKILIRKAIHVSNYLLFTSSILLVLVTSALIVLAEPETFPTFFDAFWWVMTTVTTVGYGDLYPVTVSGRIIALFLYIFGIGLIGIVIGKIIDTFAVYRKKRQEGDIVFNGKGHYIIIGWSQKASFAIKEMLATDETIDIIIIDQLDKAPILDTNIFYIKGNASEIDTLEKANIKEAKSVLVFANDKISNGQLADGQTLLIVSTIESIAPEVHTIVEIMEENHLKNFQYINIDEFILSDETISSLFVRSAFRKGVSSIFSQLLRRSQGDDLYYVPTKPEWQTYREAFNDLLQNGATLVADRDQLNINRMLDNPIPKEAELYVICDVNTHKKLLNGGE</sequence>
<keyword evidence="2" id="KW-0812">Transmembrane</keyword>
<dbReference type="Proteomes" id="UP001595882">
    <property type="component" value="Unassembled WGS sequence"/>
</dbReference>
<dbReference type="SUPFAM" id="SSF51735">
    <property type="entry name" value="NAD(P)-binding Rossmann-fold domains"/>
    <property type="match status" value="1"/>
</dbReference>
<gene>
    <name evidence="4" type="ORF">ACFOY7_11075</name>
</gene>
<dbReference type="Gene3D" id="1.10.287.70">
    <property type="match status" value="1"/>
</dbReference>
<feature type="transmembrane region" description="Helical" evidence="2">
    <location>
        <begin position="124"/>
        <end position="145"/>
    </location>
</feature>
<dbReference type="InterPro" id="IPR050721">
    <property type="entry name" value="Trk_Ktr_HKT_K-transport"/>
</dbReference>
<protein>
    <submittedName>
        <fullName evidence="4">Ion channel</fullName>
    </submittedName>
</protein>
<keyword evidence="2" id="KW-0472">Membrane</keyword>
<keyword evidence="2" id="KW-1133">Transmembrane helix</keyword>
<evidence type="ECO:0000256" key="1">
    <source>
        <dbReference type="ARBA" id="ARBA00004651"/>
    </source>
</evidence>
<evidence type="ECO:0000313" key="5">
    <source>
        <dbReference type="Proteomes" id="UP001595882"/>
    </source>
</evidence>
<proteinExistence type="predicted"/>
<reference evidence="5" key="1">
    <citation type="journal article" date="2019" name="Int. J. Syst. Evol. Microbiol.">
        <title>The Global Catalogue of Microorganisms (GCM) 10K type strain sequencing project: providing services to taxonomists for standard genome sequencing and annotation.</title>
        <authorList>
            <consortium name="The Broad Institute Genomics Platform"/>
            <consortium name="The Broad Institute Genome Sequencing Center for Infectious Disease"/>
            <person name="Wu L."/>
            <person name="Ma J."/>
        </authorList>
    </citation>
    <scope>NUCLEOTIDE SEQUENCE [LARGE SCALE GENOMIC DNA]</scope>
    <source>
        <strain evidence="5">CCUG 37865</strain>
    </source>
</reference>
<feature type="transmembrane region" description="Helical" evidence="2">
    <location>
        <begin position="18"/>
        <end position="36"/>
    </location>
</feature>
<dbReference type="RefSeq" id="WP_390252142.1">
    <property type="nucleotide sequence ID" value="NZ_JBHSDT010000008.1"/>
</dbReference>
<dbReference type="InterPro" id="IPR003148">
    <property type="entry name" value="RCK_N"/>
</dbReference>
<comment type="caution">
    <text evidence="4">The sequence shown here is derived from an EMBL/GenBank/DDBJ whole genome shotgun (WGS) entry which is preliminary data.</text>
</comment>
<dbReference type="PROSITE" id="PS51201">
    <property type="entry name" value="RCK_N"/>
    <property type="match status" value="1"/>
</dbReference>
<dbReference type="Pfam" id="PF07885">
    <property type="entry name" value="Ion_trans_2"/>
    <property type="match status" value="1"/>
</dbReference>
<accession>A0ABV8WVW2</accession>
<comment type="subcellular location">
    <subcellularLocation>
        <location evidence="1">Cell membrane</location>
        <topology evidence="1">Multi-pass membrane protein</topology>
    </subcellularLocation>
</comment>
<dbReference type="PANTHER" id="PTHR43833:SF9">
    <property type="entry name" value="POTASSIUM CHANNEL PROTEIN YUGO-RELATED"/>
    <property type="match status" value="1"/>
</dbReference>
<evidence type="ECO:0000256" key="2">
    <source>
        <dbReference type="SAM" id="Phobius"/>
    </source>
</evidence>
<organism evidence="4 5">
    <name type="scientific">Gracilibacillus xinjiangensis</name>
    <dbReference type="NCBI Taxonomy" id="1193282"/>
    <lineage>
        <taxon>Bacteria</taxon>
        <taxon>Bacillati</taxon>
        <taxon>Bacillota</taxon>
        <taxon>Bacilli</taxon>
        <taxon>Bacillales</taxon>
        <taxon>Bacillaceae</taxon>
        <taxon>Gracilibacillus</taxon>
    </lineage>
</organism>
<keyword evidence="5" id="KW-1185">Reference proteome</keyword>